<dbReference type="AlphaFoldDB" id="A0AAE7GQ29"/>
<organism evidence="1 2">
    <name type="scientific">Citrobacter freundii</name>
    <dbReference type="NCBI Taxonomy" id="546"/>
    <lineage>
        <taxon>Bacteria</taxon>
        <taxon>Pseudomonadati</taxon>
        <taxon>Pseudomonadota</taxon>
        <taxon>Gammaproteobacteria</taxon>
        <taxon>Enterobacterales</taxon>
        <taxon>Enterobacteriaceae</taxon>
        <taxon>Citrobacter</taxon>
        <taxon>Citrobacter freundii complex</taxon>
    </lineage>
</organism>
<evidence type="ECO:0000313" key="2">
    <source>
        <dbReference type="Proteomes" id="UP000510650"/>
    </source>
</evidence>
<protein>
    <submittedName>
        <fullName evidence="1">Uncharacterized protein</fullName>
    </submittedName>
</protein>
<name>A0AAE7GQ29_CITFR</name>
<dbReference type="EMBL" id="CP055538">
    <property type="protein sequence ID" value="QLO12467.1"/>
    <property type="molecule type" value="Genomic_DNA"/>
</dbReference>
<dbReference type="Proteomes" id="UP000510650">
    <property type="component" value="Chromosome"/>
</dbReference>
<evidence type="ECO:0000313" key="1">
    <source>
        <dbReference type="EMBL" id="QLO12467.1"/>
    </source>
</evidence>
<sequence length="316" mass="36205">MLSELAFNDDFIDLPPPAKEQLRKHARFLRNHCGVPLGHAQEMVAWFFHFKNWGDLAARQIQKTDEAARIKLAEIQESLQLHRNNIPHTELAELSALNALVGTLTEAVVSNRISQLNQHDIVLLHRYLYDHEYWGVSVPVSWCNALQRADRCPILLAKRMSAEGKIRRVNPHLYFPWFGLRMYGYLEVKGAELNYDCTELDSYLFPTVNRLDALFRREWFVPYFVGFASYLLQTLAQSGYSGRLSFSRVHNEGLIEKAVSGVLNKKFQYKRYSLNGNDLTDGPIEKLVTTLLAMGGSINPARQRIEFSFGKEGATE</sequence>
<accession>A0AAE7GQ29</accession>
<dbReference type="RefSeq" id="WP_181218786.1">
    <property type="nucleotide sequence ID" value="NZ_CP055538.1"/>
</dbReference>
<proteinExistence type="predicted"/>
<gene>
    <name evidence="1" type="ORF">HV183_02930</name>
</gene>
<reference evidence="2" key="1">
    <citation type="submission" date="2020-06" db="EMBL/GenBank/DDBJ databases">
        <title>REHAB project genomes.</title>
        <authorList>
            <person name="Shaw L.P."/>
        </authorList>
    </citation>
    <scope>NUCLEOTIDE SEQUENCE [LARGE SCALE GENOMIC DNA]</scope>
    <source>
        <strain evidence="2">RHBSTW-00398</strain>
    </source>
</reference>